<evidence type="ECO:0000256" key="5">
    <source>
        <dbReference type="ARBA" id="ARBA00023180"/>
    </source>
</evidence>
<name>A0A6I8PQQ8_ORNAN</name>
<dbReference type="PROSITE" id="PS51144">
    <property type="entry name" value="ALPHA_CA_2"/>
    <property type="match status" value="1"/>
</dbReference>
<evidence type="ECO:0000256" key="8">
    <source>
        <dbReference type="SAM" id="Phobius"/>
    </source>
</evidence>
<evidence type="ECO:0000256" key="4">
    <source>
        <dbReference type="ARBA" id="ARBA00022833"/>
    </source>
</evidence>
<comment type="catalytic activity">
    <reaction evidence="7">
        <text>hydrogencarbonate + H(+) = CO2 + H2O</text>
        <dbReference type="Rhea" id="RHEA:10748"/>
        <dbReference type="ChEBI" id="CHEBI:15377"/>
        <dbReference type="ChEBI" id="CHEBI:15378"/>
        <dbReference type="ChEBI" id="CHEBI:16526"/>
        <dbReference type="ChEBI" id="CHEBI:17544"/>
        <dbReference type="EC" id="4.2.1.1"/>
    </reaction>
</comment>
<reference evidence="10 11" key="1">
    <citation type="journal article" date="2008" name="Nature">
        <title>Genome analysis of the platypus reveals unique signatures of evolution.</title>
        <authorList>
            <person name="Warren W.C."/>
            <person name="Hillier L.W."/>
            <person name="Marshall Graves J.A."/>
            <person name="Birney E."/>
            <person name="Ponting C.P."/>
            <person name="Grutzner F."/>
            <person name="Belov K."/>
            <person name="Miller W."/>
            <person name="Clarke L."/>
            <person name="Chinwalla A.T."/>
            <person name="Yang S.P."/>
            <person name="Heger A."/>
            <person name="Locke D.P."/>
            <person name="Miethke P."/>
            <person name="Waters P.D."/>
            <person name="Veyrunes F."/>
            <person name="Fulton L."/>
            <person name="Fulton B."/>
            <person name="Graves T."/>
            <person name="Wallis J."/>
            <person name="Puente X.S."/>
            <person name="Lopez-Otin C."/>
            <person name="Ordonez G.R."/>
            <person name="Eichler E.E."/>
            <person name="Chen L."/>
            <person name="Cheng Z."/>
            <person name="Deakin J.E."/>
            <person name="Alsop A."/>
            <person name="Thompson K."/>
            <person name="Kirby P."/>
            <person name="Papenfuss A.T."/>
            <person name="Wakefield M.J."/>
            <person name="Olender T."/>
            <person name="Lancet D."/>
            <person name="Huttley G.A."/>
            <person name="Smit A.F."/>
            <person name="Pask A."/>
            <person name="Temple-Smith P."/>
            <person name="Batzer M.A."/>
            <person name="Walker J.A."/>
            <person name="Konkel M.K."/>
            <person name="Harris R.S."/>
            <person name="Whittington C.M."/>
            <person name="Wong E.S."/>
            <person name="Gemmell N.J."/>
            <person name="Buschiazzo E."/>
            <person name="Vargas Jentzsch I.M."/>
            <person name="Merkel A."/>
            <person name="Schmitz J."/>
            <person name="Zemann A."/>
            <person name="Churakov G."/>
            <person name="Kriegs J.O."/>
            <person name="Brosius J."/>
            <person name="Murchison E.P."/>
            <person name="Sachidanandam R."/>
            <person name="Smith C."/>
            <person name="Hannon G.J."/>
            <person name="Tsend-Ayush E."/>
            <person name="McMillan D."/>
            <person name="Attenborough R."/>
            <person name="Rens W."/>
            <person name="Ferguson-Smith M."/>
            <person name="Lefevre C.M."/>
            <person name="Sharp J.A."/>
            <person name="Nicholas K.R."/>
            <person name="Ray D.A."/>
            <person name="Kube M."/>
            <person name="Reinhardt R."/>
            <person name="Pringle T.H."/>
            <person name="Taylor J."/>
            <person name="Jones R.C."/>
            <person name="Nixon B."/>
            <person name="Dacheux J.L."/>
            <person name="Niwa H."/>
            <person name="Sekita Y."/>
            <person name="Huang X."/>
            <person name="Stark A."/>
            <person name="Kheradpour P."/>
            <person name="Kellis M."/>
            <person name="Flicek P."/>
            <person name="Chen Y."/>
            <person name="Webber C."/>
            <person name="Hardison R."/>
            <person name="Nelson J."/>
            <person name="Hallsworth-Pepin K."/>
            <person name="Delehaunty K."/>
            <person name="Markovic C."/>
            <person name="Minx P."/>
            <person name="Feng Y."/>
            <person name="Kremitzki C."/>
            <person name="Mitreva M."/>
            <person name="Glasscock J."/>
            <person name="Wylie T."/>
            <person name="Wohldmann P."/>
            <person name="Thiru P."/>
            <person name="Nhan M.N."/>
            <person name="Pohl C.S."/>
            <person name="Smith S.M."/>
            <person name="Hou S."/>
            <person name="Nefedov M."/>
            <person name="de Jong P.J."/>
            <person name="Renfree M.B."/>
            <person name="Mardis E.R."/>
            <person name="Wilson R.K."/>
        </authorList>
    </citation>
    <scope>NUCLEOTIDE SEQUENCE [LARGE SCALE GENOMIC DNA]</scope>
    <source>
        <strain evidence="10 11">Glennie</strain>
    </source>
</reference>
<dbReference type="InterPro" id="IPR001148">
    <property type="entry name" value="CA_dom"/>
</dbReference>
<dbReference type="GeneTree" id="ENSGT00940000159282"/>
<dbReference type="SUPFAM" id="SSF51069">
    <property type="entry name" value="Carbonic anhydrase"/>
    <property type="match status" value="1"/>
</dbReference>
<dbReference type="OrthoDB" id="429145at2759"/>
<evidence type="ECO:0000256" key="6">
    <source>
        <dbReference type="ARBA" id="ARBA00023239"/>
    </source>
</evidence>
<feature type="domain" description="Alpha-carbonic anhydrase" evidence="9">
    <location>
        <begin position="31"/>
        <end position="290"/>
    </location>
</feature>
<keyword evidence="6 7" id="KW-0456">Lyase</keyword>
<dbReference type="Proteomes" id="UP000002279">
    <property type="component" value="Chromosome 5"/>
</dbReference>
<feature type="transmembrane region" description="Helical" evidence="8">
    <location>
        <begin position="296"/>
        <end position="328"/>
    </location>
</feature>
<reference evidence="10" key="2">
    <citation type="submission" date="2025-08" db="UniProtKB">
        <authorList>
            <consortium name="Ensembl"/>
        </authorList>
    </citation>
    <scope>IDENTIFICATION</scope>
    <source>
        <strain evidence="10">Glennie</strain>
    </source>
</reference>
<keyword evidence="7" id="KW-0732">Signal</keyword>
<dbReference type="GO" id="GO:0005886">
    <property type="term" value="C:plasma membrane"/>
    <property type="evidence" value="ECO:0000318"/>
    <property type="project" value="GO_Central"/>
</dbReference>
<evidence type="ECO:0000256" key="2">
    <source>
        <dbReference type="ARBA" id="ARBA00012925"/>
    </source>
</evidence>
<keyword evidence="5" id="KW-0325">Glycoprotein</keyword>
<reference evidence="10" key="3">
    <citation type="submission" date="2025-09" db="UniProtKB">
        <authorList>
            <consortium name="Ensembl"/>
        </authorList>
    </citation>
    <scope>IDENTIFICATION</scope>
    <source>
        <strain evidence="10">Glennie</strain>
    </source>
</reference>
<keyword evidence="8" id="KW-1133">Transmembrane helix</keyword>
<dbReference type="FunFam" id="3.10.200.10:FF:000003">
    <property type="entry name" value="Carbonic anhydrase 12"/>
    <property type="match status" value="1"/>
</dbReference>
<evidence type="ECO:0000256" key="1">
    <source>
        <dbReference type="ARBA" id="ARBA00010718"/>
    </source>
</evidence>
<keyword evidence="8" id="KW-0472">Membrane</keyword>
<keyword evidence="8" id="KW-0812">Transmembrane</keyword>
<feature type="chain" id="PRO_5026375814" description="Carbonic anhydrase" evidence="7">
    <location>
        <begin position="26"/>
        <end position="358"/>
    </location>
</feature>
<proteinExistence type="inferred from homology"/>
<keyword evidence="11" id="KW-1185">Reference proteome</keyword>
<gene>
    <name evidence="10" type="primary">CA12</name>
</gene>
<comment type="cofactor">
    <cofactor evidence="7">
        <name>Zn(2+)</name>
        <dbReference type="ChEBI" id="CHEBI:29105"/>
    </cofactor>
</comment>
<evidence type="ECO:0000256" key="3">
    <source>
        <dbReference type="ARBA" id="ARBA00022723"/>
    </source>
</evidence>
<dbReference type="SMART" id="SM01057">
    <property type="entry name" value="Carb_anhydrase"/>
    <property type="match status" value="1"/>
</dbReference>
<accession>A0A6I8PQQ8</accession>
<comment type="function">
    <text evidence="7">Reversible hydration of carbon dioxide.</text>
</comment>
<protein>
    <recommendedName>
        <fullName evidence="2 7">Carbonic anhydrase</fullName>
        <ecNumber evidence="2 7">4.2.1.1</ecNumber>
    </recommendedName>
</protein>
<dbReference type="EC" id="4.2.1.1" evidence="2 7"/>
<dbReference type="PANTHER" id="PTHR18952:SF19">
    <property type="entry name" value="CARBONIC ANHYDRASE 12"/>
    <property type="match status" value="1"/>
</dbReference>
<sequence length="358" mass="39927">MPAPSFLLAGATLLILLFEARTVISAPFNGSKWTYGGPDGEKAWSRSYPFCGGQLQSPIDFHSDILKYDSSLATLELGGYNASHPGIFNLTNNGHSVKLSLPTHLYIRGLPARFSAAELHMHWGNPNDPRGSEHTIAGKHFAAELHIVHYNSDRYPDAATAFDKPDGLAVLAVLIEVGPFNPSYDKIFSQFQNIKYKDQKVSIQGFDIQELLPDRLDEYYRYNGSLTTPPCYPSVLWTVFRNPIRISQDQLLALETALYCTLMDDPSPLEMVNNYRHIQELKERFVYVSFHQDQDLVAAGLSMGIILSVALACVLGVCLVLAVSLWLFRRRKQTKKGEDNKGVIYKPAVKEDADSSNA</sequence>
<dbReference type="Ensembl" id="ENSOANT00000057758.1">
    <property type="protein sequence ID" value="ENSOANP00000053972.1"/>
    <property type="gene ID" value="ENSOANG00000041610.1"/>
</dbReference>
<dbReference type="InParanoid" id="A0A6I8PQQ8"/>
<evidence type="ECO:0000313" key="11">
    <source>
        <dbReference type="Proteomes" id="UP000002279"/>
    </source>
</evidence>
<dbReference type="GO" id="GO:0055064">
    <property type="term" value="P:chloride ion homeostasis"/>
    <property type="evidence" value="ECO:0007669"/>
    <property type="project" value="Ensembl"/>
</dbReference>
<dbReference type="GeneID" id="100091339"/>
<dbReference type="InterPro" id="IPR036398">
    <property type="entry name" value="CA_dom_sf"/>
</dbReference>
<dbReference type="Gene3D" id="3.10.200.10">
    <property type="entry name" value="Alpha carbonic anhydrase"/>
    <property type="match status" value="1"/>
</dbReference>
<dbReference type="Bgee" id="ENSOANG00000041610">
    <property type="expression patterns" value="Expressed in adult mammalian kidney and 7 other cell types or tissues"/>
</dbReference>
<comment type="similarity">
    <text evidence="1 7">Belongs to the alpha-carbonic anhydrase family.</text>
</comment>
<dbReference type="RefSeq" id="XP_028921551.1">
    <property type="nucleotide sequence ID" value="XM_029065718.2"/>
</dbReference>
<dbReference type="InterPro" id="IPR018338">
    <property type="entry name" value="Carbonic_anhydrase_a-class_CS"/>
</dbReference>
<keyword evidence="3 7" id="KW-0479">Metal-binding</keyword>
<dbReference type="PROSITE" id="PS00162">
    <property type="entry name" value="ALPHA_CA_1"/>
    <property type="match status" value="1"/>
</dbReference>
<evidence type="ECO:0000313" key="10">
    <source>
        <dbReference type="Ensembl" id="ENSOANP00000053972.1"/>
    </source>
</evidence>
<dbReference type="GO" id="GO:0008270">
    <property type="term" value="F:zinc ion binding"/>
    <property type="evidence" value="ECO:0007669"/>
    <property type="project" value="UniProtKB-UniRule"/>
</dbReference>
<dbReference type="AlphaFoldDB" id="A0A6I8PQQ8"/>
<organism evidence="10 11">
    <name type="scientific">Ornithorhynchus anatinus</name>
    <name type="common">Duckbill platypus</name>
    <dbReference type="NCBI Taxonomy" id="9258"/>
    <lineage>
        <taxon>Eukaryota</taxon>
        <taxon>Metazoa</taxon>
        <taxon>Chordata</taxon>
        <taxon>Craniata</taxon>
        <taxon>Vertebrata</taxon>
        <taxon>Euteleostomi</taxon>
        <taxon>Mammalia</taxon>
        <taxon>Monotremata</taxon>
        <taxon>Ornithorhynchidae</taxon>
        <taxon>Ornithorhynchus</taxon>
    </lineage>
</organism>
<dbReference type="FunCoup" id="A0A6I8PQQ8">
    <property type="interactions" value="437"/>
</dbReference>
<dbReference type="InterPro" id="IPR023561">
    <property type="entry name" value="Carbonic_anhydrase_a-class"/>
</dbReference>
<keyword evidence="4 7" id="KW-0862">Zinc</keyword>
<dbReference type="CTD" id="771"/>
<dbReference type="OMA" id="LHPDMHI"/>
<dbReference type="GO" id="GO:0004089">
    <property type="term" value="F:carbonate dehydratase activity"/>
    <property type="evidence" value="ECO:0000318"/>
    <property type="project" value="GO_Central"/>
</dbReference>
<dbReference type="PANTHER" id="PTHR18952">
    <property type="entry name" value="CARBONIC ANHYDRASE"/>
    <property type="match status" value="1"/>
</dbReference>
<evidence type="ECO:0000256" key="7">
    <source>
        <dbReference type="RuleBase" id="RU367011"/>
    </source>
</evidence>
<dbReference type="Pfam" id="PF00194">
    <property type="entry name" value="Carb_anhydrase"/>
    <property type="match status" value="1"/>
</dbReference>
<evidence type="ECO:0000259" key="9">
    <source>
        <dbReference type="PROSITE" id="PS51144"/>
    </source>
</evidence>
<feature type="signal peptide" evidence="7">
    <location>
        <begin position="1"/>
        <end position="25"/>
    </location>
</feature>
<dbReference type="KEGG" id="oaa:100091339"/>